<keyword evidence="3 5" id="KW-0131">Cell cycle</keyword>
<dbReference type="RefSeq" id="WP_172356028.1">
    <property type="nucleotide sequence ID" value="NZ_CP053661.1"/>
</dbReference>
<dbReference type="PANTHER" id="PTHR34108">
    <property type="entry name" value="SEPTUM SITE-DETERMINING PROTEIN MINC"/>
    <property type="match status" value="1"/>
</dbReference>
<dbReference type="Pfam" id="PF03775">
    <property type="entry name" value="MinC_C"/>
    <property type="match status" value="1"/>
</dbReference>
<dbReference type="EMBL" id="CP053661">
    <property type="protein sequence ID" value="QKD82851.1"/>
    <property type="molecule type" value="Genomic_DNA"/>
</dbReference>
<dbReference type="SUPFAM" id="SSF63848">
    <property type="entry name" value="Cell-division inhibitor MinC, C-terminal domain"/>
    <property type="match status" value="1"/>
</dbReference>
<evidence type="ECO:0000256" key="3">
    <source>
        <dbReference type="ARBA" id="ARBA00023306"/>
    </source>
</evidence>
<dbReference type="NCBIfam" id="TIGR01222">
    <property type="entry name" value="minC"/>
    <property type="match status" value="1"/>
</dbReference>
<protein>
    <recommendedName>
        <fullName evidence="5">Probable septum site-determining protein MinC</fullName>
    </recommendedName>
</protein>
<name>A0A6M8BGU7_9CYAN</name>
<dbReference type="InterPro" id="IPR016098">
    <property type="entry name" value="CAP/MinC_C"/>
</dbReference>
<dbReference type="InterPro" id="IPR036145">
    <property type="entry name" value="MinC_C_sf"/>
</dbReference>
<evidence type="ECO:0000256" key="5">
    <source>
        <dbReference type="HAMAP-Rule" id="MF_00267"/>
    </source>
</evidence>
<dbReference type="GO" id="GO:0000917">
    <property type="term" value="P:division septum assembly"/>
    <property type="evidence" value="ECO:0007669"/>
    <property type="project" value="UniProtKB-KW"/>
</dbReference>
<dbReference type="AlphaFoldDB" id="A0A6M8BGU7"/>
<evidence type="ECO:0000313" key="8">
    <source>
        <dbReference type="EMBL" id="QKD82851.1"/>
    </source>
</evidence>
<proteinExistence type="inferred from homology"/>
<comment type="similarity">
    <text evidence="5">Belongs to the MinC family.</text>
</comment>
<dbReference type="GO" id="GO:1901891">
    <property type="term" value="P:regulation of cell septum assembly"/>
    <property type="evidence" value="ECO:0007669"/>
    <property type="project" value="InterPro"/>
</dbReference>
<dbReference type="Gene3D" id="2.160.20.70">
    <property type="match status" value="1"/>
</dbReference>
<evidence type="ECO:0000256" key="1">
    <source>
        <dbReference type="ARBA" id="ARBA00022618"/>
    </source>
</evidence>
<reference evidence="8 9" key="1">
    <citation type="submission" date="2020-05" db="EMBL/GenBank/DDBJ databases">
        <title>Complete genome sequence of of a novel Thermoleptolyngbya strain isolated from hot springs of Ganzi, Sichuan China.</title>
        <authorList>
            <person name="Tang J."/>
            <person name="Daroch M."/>
            <person name="Li L."/>
            <person name="Waleron K."/>
            <person name="Waleron M."/>
            <person name="Waleron M."/>
        </authorList>
    </citation>
    <scope>NUCLEOTIDE SEQUENCE [LARGE SCALE GENOMIC DNA]</scope>
    <source>
        <strain evidence="8 9">PKUAC-SCTA183</strain>
    </source>
</reference>
<evidence type="ECO:0000259" key="7">
    <source>
        <dbReference type="Pfam" id="PF03775"/>
    </source>
</evidence>
<feature type="domain" description="Septum formation inhibitor MinC C-terminal" evidence="7">
    <location>
        <begin position="152"/>
        <end position="249"/>
    </location>
</feature>
<keyword evidence="1 5" id="KW-0132">Cell division</keyword>
<dbReference type="Proteomes" id="UP000505210">
    <property type="component" value="Chromosome"/>
</dbReference>
<comment type="function">
    <text evidence="5">Cell division inhibitor that blocks the formation of polar Z ring septums. Rapidly oscillates between the poles of the cell to destabilize FtsZ filaments that have formed before they mature into polar Z rings. Prevents FtsZ polymerization.</text>
</comment>
<keyword evidence="2 5" id="KW-0717">Septation</keyword>
<evidence type="ECO:0000313" key="9">
    <source>
        <dbReference type="Proteomes" id="UP000505210"/>
    </source>
</evidence>
<accession>A0A6M8BGU7</accession>
<evidence type="ECO:0000256" key="6">
    <source>
        <dbReference type="SAM" id="MobiDB-lite"/>
    </source>
</evidence>
<dbReference type="InterPro" id="IPR013033">
    <property type="entry name" value="MinC"/>
</dbReference>
<dbReference type="HAMAP" id="MF_00267">
    <property type="entry name" value="MinC"/>
    <property type="match status" value="1"/>
</dbReference>
<comment type="subunit">
    <text evidence="4 5">Interacts with MinD and FtsZ.</text>
</comment>
<evidence type="ECO:0000256" key="2">
    <source>
        <dbReference type="ARBA" id="ARBA00023210"/>
    </source>
</evidence>
<evidence type="ECO:0000256" key="4">
    <source>
        <dbReference type="ARBA" id="ARBA00046874"/>
    </source>
</evidence>
<dbReference type="GO" id="GO:0000902">
    <property type="term" value="P:cell morphogenesis"/>
    <property type="evidence" value="ECO:0007669"/>
    <property type="project" value="InterPro"/>
</dbReference>
<feature type="region of interest" description="Disordered" evidence="6">
    <location>
        <begin position="1"/>
        <end position="26"/>
    </location>
</feature>
<dbReference type="PANTHER" id="PTHR34108:SF1">
    <property type="entry name" value="SEPTUM SITE-DETERMINING PROTEIN MINC"/>
    <property type="match status" value="1"/>
</dbReference>
<feature type="compositionally biased region" description="Polar residues" evidence="6">
    <location>
        <begin position="1"/>
        <end position="13"/>
    </location>
</feature>
<keyword evidence="9" id="KW-1185">Reference proteome</keyword>
<sequence length="265" mass="28668">MTSDSSPVSTVSALPQPPADAAHPNSQVRFKSEGGRLLLMLPPEGESEFAVSWGDLWQQLKQRLSAGDRFWQPNTSVHLIARDRLLDVRQLQSIDEALAQEQLCLKRVYTSRRQTAVAAATVGFSVEQHTPVAHLNAPAEATGQALAEPLYVETTVRSGMEIRHPGTVVVLGDVNPGGSIVADGDIVVWGTLRGVAHAGASGNPRCLIMALRLEPTQLRIGEQLARAPEKPPEQFYPEVAYVASEGIRITRSADFSKLRLLAPDA</sequence>
<gene>
    <name evidence="5 8" type="primary">minC</name>
    <name evidence="8" type="ORF">HPC62_12230</name>
</gene>
<dbReference type="KEGG" id="theu:HPC62_12230"/>
<dbReference type="InterPro" id="IPR005526">
    <property type="entry name" value="Septum_form_inhib_MinC_C"/>
</dbReference>
<dbReference type="NCBIfam" id="NF001778">
    <property type="entry name" value="PRK00513.2-4"/>
    <property type="match status" value="1"/>
</dbReference>
<organism evidence="8 9">
    <name type="scientific">Thermoleptolyngbya sichuanensis A183</name>
    <dbReference type="NCBI Taxonomy" id="2737172"/>
    <lineage>
        <taxon>Bacteria</taxon>
        <taxon>Bacillati</taxon>
        <taxon>Cyanobacteriota</taxon>
        <taxon>Cyanophyceae</taxon>
        <taxon>Oculatellales</taxon>
        <taxon>Oculatellaceae</taxon>
        <taxon>Thermoleptolyngbya</taxon>
        <taxon>Thermoleptolyngbya sichuanensis</taxon>
    </lineage>
</organism>